<dbReference type="SMART" id="SM00768">
    <property type="entry name" value="X8"/>
    <property type="match status" value="1"/>
</dbReference>
<comment type="subcellular location">
    <subcellularLocation>
        <location evidence="1">Cell membrane</location>
        <topology evidence="1">Lipid-anchor</topology>
        <topology evidence="1">GPI-anchor</topology>
    </subcellularLocation>
</comment>
<keyword evidence="3" id="KW-0732">Signal</keyword>
<reference evidence="5 6" key="1">
    <citation type="journal article" date="2019" name="Plant Biotechnol. J.">
        <title>The red bayberry genome and genetic basis of sex determination.</title>
        <authorList>
            <person name="Jia H.M."/>
            <person name="Jia H.J."/>
            <person name="Cai Q.L."/>
            <person name="Wang Y."/>
            <person name="Zhao H.B."/>
            <person name="Yang W.F."/>
            <person name="Wang G.Y."/>
            <person name="Li Y.H."/>
            <person name="Zhan D.L."/>
            <person name="Shen Y.T."/>
            <person name="Niu Q.F."/>
            <person name="Chang L."/>
            <person name="Qiu J."/>
            <person name="Zhao L."/>
            <person name="Xie H.B."/>
            <person name="Fu W.Y."/>
            <person name="Jin J."/>
            <person name="Li X.W."/>
            <person name="Jiao Y."/>
            <person name="Zhou C.C."/>
            <person name="Tu T."/>
            <person name="Chai C.Y."/>
            <person name="Gao J.L."/>
            <person name="Fan L.J."/>
            <person name="van de Weg E."/>
            <person name="Wang J.Y."/>
            <person name="Gao Z.S."/>
        </authorList>
    </citation>
    <scope>NUCLEOTIDE SEQUENCE [LARGE SCALE GENOMIC DNA]</scope>
    <source>
        <tissue evidence="5">Leaves</tissue>
    </source>
</reference>
<dbReference type="GO" id="GO:0009506">
    <property type="term" value="C:plasmodesma"/>
    <property type="evidence" value="ECO:0007669"/>
    <property type="project" value="UniProtKB-ARBA"/>
</dbReference>
<dbReference type="PANTHER" id="PTHR31044:SF57">
    <property type="entry name" value="CARBOHYDRATE-BINDING X8 DOMAIN SUPERFAMILY PROTEIN"/>
    <property type="match status" value="1"/>
</dbReference>
<evidence type="ECO:0000259" key="4">
    <source>
        <dbReference type="SMART" id="SM00768"/>
    </source>
</evidence>
<keyword evidence="2" id="KW-0472">Membrane</keyword>
<evidence type="ECO:0000313" key="6">
    <source>
        <dbReference type="Proteomes" id="UP000516437"/>
    </source>
</evidence>
<proteinExistence type="predicted"/>
<dbReference type="InterPro" id="IPR012946">
    <property type="entry name" value="X8"/>
</dbReference>
<evidence type="ECO:0000313" key="5">
    <source>
        <dbReference type="EMBL" id="KAB1221367.1"/>
    </source>
</evidence>
<dbReference type="GO" id="GO:0005886">
    <property type="term" value="C:plasma membrane"/>
    <property type="evidence" value="ECO:0007669"/>
    <property type="project" value="UniProtKB-SubCell"/>
</dbReference>
<organism evidence="5 6">
    <name type="scientific">Morella rubra</name>
    <name type="common">Chinese bayberry</name>
    <dbReference type="NCBI Taxonomy" id="262757"/>
    <lineage>
        <taxon>Eukaryota</taxon>
        <taxon>Viridiplantae</taxon>
        <taxon>Streptophyta</taxon>
        <taxon>Embryophyta</taxon>
        <taxon>Tracheophyta</taxon>
        <taxon>Spermatophyta</taxon>
        <taxon>Magnoliopsida</taxon>
        <taxon>eudicotyledons</taxon>
        <taxon>Gunneridae</taxon>
        <taxon>Pentapetalae</taxon>
        <taxon>rosids</taxon>
        <taxon>fabids</taxon>
        <taxon>Fagales</taxon>
        <taxon>Myricaceae</taxon>
        <taxon>Morella</taxon>
    </lineage>
</organism>
<dbReference type="InterPro" id="IPR044788">
    <property type="entry name" value="X8_dom_prot"/>
</dbReference>
<sequence>MNAYYQAVGRHQWNCDFRDSGLVALTDPSIPITLGTGAWQSQGRGDMLQSNIDFACNYVDCSLIRFGGACHCPDSLINHASVVMNLYYQATGRDNPSCDFNNTGLTVMKDPSYGDCKYKFQQ</sequence>
<keyword evidence="6" id="KW-1185">Reference proteome</keyword>
<keyword evidence="2" id="KW-0449">Lipoprotein</keyword>
<evidence type="ECO:0000256" key="2">
    <source>
        <dbReference type="ARBA" id="ARBA00022622"/>
    </source>
</evidence>
<keyword evidence="2" id="KW-0336">GPI-anchor</keyword>
<protein>
    <submittedName>
        <fullName evidence="5">Glucan endo-1,3-beta-glucosidase</fullName>
    </submittedName>
</protein>
<dbReference type="OrthoDB" id="1928574at2759"/>
<keyword evidence="2" id="KW-0325">Glycoprotein</keyword>
<dbReference type="AlphaFoldDB" id="A0A6A1WBL1"/>
<comment type="caution">
    <text evidence="5">The sequence shown here is derived from an EMBL/GenBank/DDBJ whole genome shotgun (WGS) entry which is preliminary data.</text>
</comment>
<dbReference type="Proteomes" id="UP000516437">
    <property type="component" value="Chromosome 2"/>
</dbReference>
<evidence type="ECO:0000256" key="3">
    <source>
        <dbReference type="ARBA" id="ARBA00022729"/>
    </source>
</evidence>
<dbReference type="GO" id="GO:0098552">
    <property type="term" value="C:side of membrane"/>
    <property type="evidence" value="ECO:0007669"/>
    <property type="project" value="UniProtKB-KW"/>
</dbReference>
<accession>A0A6A1WBL1</accession>
<evidence type="ECO:0000256" key="1">
    <source>
        <dbReference type="ARBA" id="ARBA00004609"/>
    </source>
</evidence>
<feature type="domain" description="X8" evidence="4">
    <location>
        <begin position="38"/>
        <end position="118"/>
    </location>
</feature>
<dbReference type="Pfam" id="PF07983">
    <property type="entry name" value="X8"/>
    <property type="match status" value="1"/>
</dbReference>
<dbReference type="Gene3D" id="1.20.58.1040">
    <property type="match status" value="1"/>
</dbReference>
<name>A0A6A1WBL1_9ROSI</name>
<dbReference type="EMBL" id="RXIC02000020">
    <property type="protein sequence ID" value="KAB1221367.1"/>
    <property type="molecule type" value="Genomic_DNA"/>
</dbReference>
<dbReference type="PANTHER" id="PTHR31044">
    <property type="entry name" value="BETA-1,3 GLUCANASE"/>
    <property type="match status" value="1"/>
</dbReference>
<gene>
    <name evidence="5" type="ORF">CJ030_MR2G004067</name>
</gene>